<comment type="caution">
    <text evidence="7">The sequence shown here is derived from an EMBL/GenBank/DDBJ whole genome shotgun (WGS) entry which is preliminary data.</text>
</comment>
<name>A0ABR2UW15_9PEZI</name>
<proteinExistence type="predicted"/>
<evidence type="ECO:0000256" key="3">
    <source>
        <dbReference type="ARBA" id="ARBA00022989"/>
    </source>
</evidence>
<dbReference type="InterPro" id="IPR007568">
    <property type="entry name" value="RTA1"/>
</dbReference>
<dbReference type="EMBL" id="JARVKF010000342">
    <property type="protein sequence ID" value="KAK9418863.1"/>
    <property type="molecule type" value="Genomic_DNA"/>
</dbReference>
<keyword evidence="8" id="KW-1185">Reference proteome</keyword>
<feature type="transmembrane region" description="Helical" evidence="6">
    <location>
        <begin position="201"/>
        <end position="221"/>
    </location>
</feature>
<evidence type="ECO:0000313" key="7">
    <source>
        <dbReference type="EMBL" id="KAK9418863.1"/>
    </source>
</evidence>
<evidence type="ECO:0000256" key="5">
    <source>
        <dbReference type="SAM" id="MobiDB-lite"/>
    </source>
</evidence>
<gene>
    <name evidence="7" type="ORF">SUNI508_07635</name>
</gene>
<dbReference type="Pfam" id="PF04479">
    <property type="entry name" value="RTA1"/>
    <property type="match status" value="1"/>
</dbReference>
<sequence length="371" mass="41256">MAALPHFIATATKILRRDDDDGGDWDDDNDSNCVKATPGPNGYVSDLNACNAYYNYDPQFAPAVAVAVIFGLFLGVHIVQGFAYKKKYTWVVIMGAAWETLAFILHSLGTKDQQQIGYATGWNILFLLAPLWINAFVYMTFAREAYYFLPESDRRIRGINATSLAKWFVWADVLTFIVQAVGGSMASPGASANIIKTGLNVYLAGMSFQQFFIVVFLWLMIEFHIRCNSWGPGGAAEQGAGKRSWKPLHFALYGVLLCITIRIIYRISEFAGGITPSNPVPFHEEYSYVLDCFPMMLALLILAVWHPGRFLVGSASEFPKVSKSEKKQAKADRKAAKKSRKHSKGGKADIPGHITDEYEINDYGSDRRSNA</sequence>
<feature type="transmembrane region" description="Helical" evidence="6">
    <location>
        <begin position="250"/>
        <end position="268"/>
    </location>
</feature>
<keyword evidence="4 6" id="KW-0472">Membrane</keyword>
<evidence type="ECO:0000256" key="1">
    <source>
        <dbReference type="ARBA" id="ARBA00004141"/>
    </source>
</evidence>
<evidence type="ECO:0000256" key="2">
    <source>
        <dbReference type="ARBA" id="ARBA00022692"/>
    </source>
</evidence>
<dbReference type="Proteomes" id="UP001408356">
    <property type="component" value="Unassembled WGS sequence"/>
</dbReference>
<accession>A0ABR2UW15</accession>
<evidence type="ECO:0000313" key="8">
    <source>
        <dbReference type="Proteomes" id="UP001408356"/>
    </source>
</evidence>
<feature type="transmembrane region" description="Helical" evidence="6">
    <location>
        <begin position="60"/>
        <end position="79"/>
    </location>
</feature>
<feature type="transmembrane region" description="Helical" evidence="6">
    <location>
        <begin position="288"/>
        <end position="305"/>
    </location>
</feature>
<comment type="subcellular location">
    <subcellularLocation>
        <location evidence="1">Membrane</location>
        <topology evidence="1">Multi-pass membrane protein</topology>
    </subcellularLocation>
</comment>
<feature type="compositionally biased region" description="Basic residues" evidence="5">
    <location>
        <begin position="335"/>
        <end position="345"/>
    </location>
</feature>
<dbReference type="PANTHER" id="PTHR31465">
    <property type="entry name" value="PROTEIN RTA1-RELATED"/>
    <property type="match status" value="1"/>
</dbReference>
<protein>
    <submittedName>
        <fullName evidence="7">RTA1 like protein-domain-containing protein</fullName>
    </submittedName>
</protein>
<feature type="transmembrane region" description="Helical" evidence="6">
    <location>
        <begin position="88"/>
        <end position="109"/>
    </location>
</feature>
<keyword evidence="3 6" id="KW-1133">Transmembrane helix</keyword>
<reference evidence="7 8" key="1">
    <citation type="journal article" date="2024" name="J. Plant Pathol.">
        <title>Sequence and assembly of the genome of Seiridium unicorne, isolate CBS 538.82, causal agent of cypress canker disease.</title>
        <authorList>
            <person name="Scali E."/>
            <person name="Rocca G.D."/>
            <person name="Danti R."/>
            <person name="Garbelotto M."/>
            <person name="Barberini S."/>
            <person name="Baroncelli R."/>
            <person name="Emiliani G."/>
        </authorList>
    </citation>
    <scope>NUCLEOTIDE SEQUENCE [LARGE SCALE GENOMIC DNA]</scope>
    <source>
        <strain evidence="7 8">BM-138-508</strain>
    </source>
</reference>
<evidence type="ECO:0000256" key="6">
    <source>
        <dbReference type="SAM" id="Phobius"/>
    </source>
</evidence>
<organism evidence="7 8">
    <name type="scientific">Seiridium unicorne</name>
    <dbReference type="NCBI Taxonomy" id="138068"/>
    <lineage>
        <taxon>Eukaryota</taxon>
        <taxon>Fungi</taxon>
        <taxon>Dikarya</taxon>
        <taxon>Ascomycota</taxon>
        <taxon>Pezizomycotina</taxon>
        <taxon>Sordariomycetes</taxon>
        <taxon>Xylariomycetidae</taxon>
        <taxon>Amphisphaeriales</taxon>
        <taxon>Sporocadaceae</taxon>
        <taxon>Seiridium</taxon>
    </lineage>
</organism>
<feature type="region of interest" description="Disordered" evidence="5">
    <location>
        <begin position="319"/>
        <end position="371"/>
    </location>
</feature>
<feature type="compositionally biased region" description="Basic and acidic residues" evidence="5">
    <location>
        <begin position="320"/>
        <end position="334"/>
    </location>
</feature>
<evidence type="ECO:0000256" key="4">
    <source>
        <dbReference type="ARBA" id="ARBA00023136"/>
    </source>
</evidence>
<dbReference type="PANTHER" id="PTHR31465:SF15">
    <property type="entry name" value="LIPID TRANSPORTER ATNI-RELATED"/>
    <property type="match status" value="1"/>
</dbReference>
<feature type="transmembrane region" description="Helical" evidence="6">
    <location>
        <begin position="121"/>
        <end position="142"/>
    </location>
</feature>
<keyword evidence="2 6" id="KW-0812">Transmembrane</keyword>